<protein>
    <submittedName>
        <fullName evidence="14">UDP-N-acetylglucosamine transporter UGNT1</fullName>
    </submittedName>
</protein>
<dbReference type="InterPro" id="IPR029071">
    <property type="entry name" value="Ubiquitin-like_domsf"/>
</dbReference>
<feature type="transmembrane region" description="Helical" evidence="12">
    <location>
        <begin position="285"/>
        <end position="310"/>
    </location>
</feature>
<dbReference type="AlphaFoldDB" id="A0AAE1W8S0"/>
<keyword evidence="9 12" id="KW-0472">Membrane</keyword>
<evidence type="ECO:0000256" key="6">
    <source>
        <dbReference type="ARBA" id="ARBA00022781"/>
    </source>
</evidence>
<evidence type="ECO:0000256" key="11">
    <source>
        <dbReference type="SAM" id="Coils"/>
    </source>
</evidence>
<evidence type="ECO:0000256" key="4">
    <source>
        <dbReference type="ARBA" id="ARBA00022547"/>
    </source>
</evidence>
<dbReference type="SUPFAM" id="SSF54236">
    <property type="entry name" value="Ubiquitin-like"/>
    <property type="match status" value="1"/>
</dbReference>
<dbReference type="InterPro" id="IPR040610">
    <property type="entry name" value="SNRNP25_ubiquitin"/>
</dbReference>
<gene>
    <name evidence="14" type="ORF">Sango_2202100</name>
</gene>
<evidence type="ECO:0000256" key="12">
    <source>
        <dbReference type="SAM" id="Phobius"/>
    </source>
</evidence>
<feature type="transmembrane region" description="Helical" evidence="12">
    <location>
        <begin position="156"/>
        <end position="176"/>
    </location>
</feature>
<proteinExistence type="inferred from homology"/>
<evidence type="ECO:0000313" key="15">
    <source>
        <dbReference type="Proteomes" id="UP001289374"/>
    </source>
</evidence>
<comment type="caution">
    <text evidence="14">The sequence shown here is derived from an EMBL/GenBank/DDBJ whole genome shotgun (WGS) entry which is preliminary data.</text>
</comment>
<feature type="transmembrane region" description="Helical" evidence="12">
    <location>
        <begin position="249"/>
        <end position="273"/>
    </location>
</feature>
<evidence type="ECO:0000256" key="8">
    <source>
        <dbReference type="ARBA" id="ARBA00023065"/>
    </source>
</evidence>
<dbReference type="PANTHER" id="PTHR33445:SF2">
    <property type="entry name" value="ATP SYNTHASE SUBUNIT B', CHLOROPLASTIC"/>
    <property type="match status" value="1"/>
</dbReference>
<comment type="function">
    <text evidence="10">F(1)F(0) ATP synthase produces ATP from ADP in the presence of a proton or sodium gradient. F-type ATPases consist of two structural domains, F(1) containing the extramembraneous catalytic core and F(0) containing the membrane proton channel, linked together by a central stalk and a peripheral stalk. During catalysis, ATP synthesis in the catalytic domain of F(1) is coupled via a rotary mechanism of the central stalk subunits to proton translocation.</text>
</comment>
<evidence type="ECO:0000256" key="10">
    <source>
        <dbReference type="ARBA" id="ARBA00025198"/>
    </source>
</evidence>
<dbReference type="InterPro" id="IPR050059">
    <property type="entry name" value="ATP_synthase_B_chain"/>
</dbReference>
<feature type="transmembrane region" description="Helical" evidence="12">
    <location>
        <begin position="666"/>
        <end position="688"/>
    </location>
</feature>
<evidence type="ECO:0000313" key="14">
    <source>
        <dbReference type="EMBL" id="KAK4388651.1"/>
    </source>
</evidence>
<keyword evidence="3" id="KW-0813">Transport</keyword>
<dbReference type="HAMAP" id="MF_01399">
    <property type="entry name" value="ATP_synth_bprime"/>
    <property type="match status" value="1"/>
</dbReference>
<comment type="subcellular location">
    <subcellularLocation>
        <location evidence="1">Membrane</location>
        <topology evidence="1">Single-pass membrane protein</topology>
    </subcellularLocation>
</comment>
<dbReference type="Pfam" id="PF00430">
    <property type="entry name" value="ATP-synt_B"/>
    <property type="match status" value="1"/>
</dbReference>
<dbReference type="InterPro" id="IPR034679">
    <property type="entry name" value="ATP_synth_b"/>
</dbReference>
<dbReference type="EMBL" id="JACGWL010000013">
    <property type="protein sequence ID" value="KAK4388651.1"/>
    <property type="molecule type" value="Genomic_DNA"/>
</dbReference>
<dbReference type="Pfam" id="PF18036">
    <property type="entry name" value="Ubiquitin_4"/>
    <property type="match status" value="1"/>
</dbReference>
<dbReference type="Gene3D" id="3.10.20.90">
    <property type="entry name" value="Phosphatidylinositol 3-kinase Catalytic Subunit, Chain A, domain 1"/>
    <property type="match status" value="1"/>
</dbReference>
<evidence type="ECO:0000256" key="5">
    <source>
        <dbReference type="ARBA" id="ARBA00022692"/>
    </source>
</evidence>
<feature type="transmembrane region" description="Helical" evidence="12">
    <location>
        <begin position="330"/>
        <end position="348"/>
    </location>
</feature>
<sequence>MASTDPPAQEEDKFFKGSAMTRRGAYAAIFYMACAVSNHQGGNLVVCSLTTHEEVASSNLLVLVVHVLDTLVGDIVISSPYLDNIPVPMISSCSFLYVLRRSKLISFSTNESLALNDSSKMLVSVKTLINTSPLSLTYLLYMLASMESVRGVNVPMYTTLRRTTVVFTMILEYVLVRQRYTRPVLGSGFQHEQQDCLQLYVYLCLDRLMNNLGVASVALIVLGAFIAGVRDLSFDSYSYLVVLVSNISTAVYLTTIARIGIFCGPILLISTIFRGDLERIKNFPYLTSPGFLVVLLLSCILAFFLNYSIFLNTTLNSALTQTICGNLKDFFTVALGWIIFGGLPFDLLNVGGQLIGFIGSAMMQILEHGDDHYDPRFSTESLSCILPPMAHIDSPKRSLSYHELFQHPLWLSILKLDGSSFDIEVASTGTVAELKEAVEAAFDHLPKKGPGSVSWEHVWGQFCLCHEGQKLLNDSDYIGMLGRDGDQVFQGMVDSNRKWVTSHQAAKRIKVLGQLQFVHNASDTYNLDKEPSEREDADSDHEPCICEDGQKDDGHHTWNLEDNQDDCAETEDGIISRCEHRINYLLRGWFPYRRPEGGADTDNLVLQWVDIGIVPVRITHNESRTFPYDFLALPKFAKLHQLPAILAAATTFSLPRAAFSRCGKAALFDFNLTLPIIALEFLFLMFALDKVYYTPLGKFMDERDAAIREKLSSVKDTSAEVKQLEDQAAAVMKAARAEISAALNKMKKETQIEVEQKLAEGRKKVEAELQEALSSLEKQKEETVKALDSQIAALSEEIVKKVLPVS</sequence>
<evidence type="ECO:0000256" key="1">
    <source>
        <dbReference type="ARBA" id="ARBA00004167"/>
    </source>
</evidence>
<accession>A0AAE1W8S0</accession>
<evidence type="ECO:0000256" key="7">
    <source>
        <dbReference type="ARBA" id="ARBA00022989"/>
    </source>
</evidence>
<dbReference type="InterPro" id="IPR002146">
    <property type="entry name" value="ATP_synth_b/b'su_bac/chlpt"/>
</dbReference>
<dbReference type="GO" id="GO:0015986">
    <property type="term" value="P:proton motive force-driven ATP synthesis"/>
    <property type="evidence" value="ECO:0007669"/>
    <property type="project" value="InterPro"/>
</dbReference>
<dbReference type="PANTHER" id="PTHR33445">
    <property type="entry name" value="ATP SYNTHASE SUBUNIT B', CHLOROPLASTIC"/>
    <property type="match status" value="1"/>
</dbReference>
<comment type="similarity">
    <text evidence="2">Belongs to the ATPase B chain family.</text>
</comment>
<feature type="transmembrane region" description="Helical" evidence="12">
    <location>
        <begin position="127"/>
        <end position="144"/>
    </location>
</feature>
<keyword evidence="6" id="KW-0375">Hydrogen ion transport</keyword>
<keyword evidence="5 12" id="KW-0812">Transmembrane</keyword>
<dbReference type="HAMAP" id="MF_01398">
    <property type="entry name" value="ATP_synth_b_bprime"/>
    <property type="match status" value="1"/>
</dbReference>
<dbReference type="CDD" id="cd17058">
    <property type="entry name" value="Ubl_SNRNP25"/>
    <property type="match status" value="1"/>
</dbReference>
<keyword evidence="8" id="KW-0406">Ion transport</keyword>
<keyword evidence="11" id="KW-0175">Coiled coil</keyword>
<evidence type="ECO:0000256" key="2">
    <source>
        <dbReference type="ARBA" id="ARBA00005513"/>
    </source>
</evidence>
<evidence type="ECO:0000256" key="9">
    <source>
        <dbReference type="ARBA" id="ARBA00023136"/>
    </source>
</evidence>
<reference evidence="14" key="2">
    <citation type="journal article" date="2024" name="Plant">
        <title>Genomic evolution and insights into agronomic trait innovations of Sesamum species.</title>
        <authorList>
            <person name="Miao H."/>
            <person name="Wang L."/>
            <person name="Qu L."/>
            <person name="Liu H."/>
            <person name="Sun Y."/>
            <person name="Le M."/>
            <person name="Wang Q."/>
            <person name="Wei S."/>
            <person name="Zheng Y."/>
            <person name="Lin W."/>
            <person name="Duan Y."/>
            <person name="Cao H."/>
            <person name="Xiong S."/>
            <person name="Wang X."/>
            <person name="Wei L."/>
            <person name="Li C."/>
            <person name="Ma Q."/>
            <person name="Ju M."/>
            <person name="Zhao R."/>
            <person name="Li G."/>
            <person name="Mu C."/>
            <person name="Tian Q."/>
            <person name="Mei H."/>
            <person name="Zhang T."/>
            <person name="Gao T."/>
            <person name="Zhang H."/>
        </authorList>
    </citation>
    <scope>NUCLEOTIDE SEQUENCE</scope>
    <source>
        <strain evidence="14">K16</strain>
    </source>
</reference>
<dbReference type="GO" id="GO:0046961">
    <property type="term" value="F:proton-transporting ATPase activity, rotational mechanism"/>
    <property type="evidence" value="ECO:0007669"/>
    <property type="project" value="TreeGrafter"/>
</dbReference>
<name>A0AAE1W8S0_9LAMI</name>
<keyword evidence="15" id="KW-1185">Reference proteome</keyword>
<organism evidence="14 15">
    <name type="scientific">Sesamum angolense</name>
    <dbReference type="NCBI Taxonomy" id="2727404"/>
    <lineage>
        <taxon>Eukaryota</taxon>
        <taxon>Viridiplantae</taxon>
        <taxon>Streptophyta</taxon>
        <taxon>Embryophyta</taxon>
        <taxon>Tracheophyta</taxon>
        <taxon>Spermatophyta</taxon>
        <taxon>Magnoliopsida</taxon>
        <taxon>eudicotyledons</taxon>
        <taxon>Gunneridae</taxon>
        <taxon>Pentapetalae</taxon>
        <taxon>asterids</taxon>
        <taxon>lamiids</taxon>
        <taxon>Lamiales</taxon>
        <taxon>Pedaliaceae</taxon>
        <taxon>Sesamum</taxon>
    </lineage>
</organism>
<keyword evidence="7 12" id="KW-1133">Transmembrane helix</keyword>
<dbReference type="GO" id="GO:0045259">
    <property type="term" value="C:proton-transporting ATP synthase complex"/>
    <property type="evidence" value="ECO:0007669"/>
    <property type="project" value="UniProtKB-KW"/>
</dbReference>
<dbReference type="CDD" id="cd06503">
    <property type="entry name" value="ATP-synt_Fo_b"/>
    <property type="match status" value="1"/>
</dbReference>
<feature type="transmembrane region" description="Helical" evidence="12">
    <location>
        <begin position="208"/>
        <end position="229"/>
    </location>
</feature>
<dbReference type="Proteomes" id="UP001289374">
    <property type="component" value="Unassembled WGS sequence"/>
</dbReference>
<evidence type="ECO:0000259" key="13">
    <source>
        <dbReference type="Pfam" id="PF18036"/>
    </source>
</evidence>
<reference evidence="14" key="1">
    <citation type="submission" date="2020-06" db="EMBL/GenBank/DDBJ databases">
        <authorList>
            <person name="Li T."/>
            <person name="Hu X."/>
            <person name="Zhang T."/>
            <person name="Song X."/>
            <person name="Zhang H."/>
            <person name="Dai N."/>
            <person name="Sheng W."/>
            <person name="Hou X."/>
            <person name="Wei L."/>
        </authorList>
    </citation>
    <scope>NUCLEOTIDE SEQUENCE</scope>
    <source>
        <strain evidence="14">K16</strain>
        <tissue evidence="14">Leaf</tissue>
    </source>
</reference>
<keyword evidence="4" id="KW-0138">CF(0)</keyword>
<evidence type="ECO:0000256" key="3">
    <source>
        <dbReference type="ARBA" id="ARBA00022448"/>
    </source>
</evidence>
<feature type="coiled-coil region" evidence="11">
    <location>
        <begin position="707"/>
        <end position="797"/>
    </location>
</feature>
<feature type="domain" description="SNRNP25 ubiquitin-like" evidence="13">
    <location>
        <begin position="411"/>
        <end position="482"/>
    </location>
</feature>